<dbReference type="AlphaFoldDB" id="A0A5J5DB02"/>
<dbReference type="Gene3D" id="1.10.8.270">
    <property type="entry name" value="putative rabgap domain of human tbc1 domain family member 14 like domains"/>
    <property type="match status" value="1"/>
</dbReference>
<dbReference type="InterPro" id="IPR000195">
    <property type="entry name" value="Rab-GAP-TBC_dom"/>
</dbReference>
<name>A0A5J5DB02_9PERO</name>
<feature type="region of interest" description="Disordered" evidence="1">
    <location>
        <begin position="490"/>
        <end position="511"/>
    </location>
</feature>
<organism evidence="3 4">
    <name type="scientific">Etheostoma spectabile</name>
    <name type="common">orangethroat darter</name>
    <dbReference type="NCBI Taxonomy" id="54343"/>
    <lineage>
        <taxon>Eukaryota</taxon>
        <taxon>Metazoa</taxon>
        <taxon>Chordata</taxon>
        <taxon>Craniata</taxon>
        <taxon>Vertebrata</taxon>
        <taxon>Euteleostomi</taxon>
        <taxon>Actinopterygii</taxon>
        <taxon>Neopterygii</taxon>
        <taxon>Teleostei</taxon>
        <taxon>Neoteleostei</taxon>
        <taxon>Acanthomorphata</taxon>
        <taxon>Eupercaria</taxon>
        <taxon>Perciformes</taxon>
        <taxon>Percoidei</taxon>
        <taxon>Percidae</taxon>
        <taxon>Etheostomatinae</taxon>
        <taxon>Etheostoma</taxon>
    </lineage>
</organism>
<feature type="compositionally biased region" description="Polar residues" evidence="1">
    <location>
        <begin position="856"/>
        <end position="880"/>
    </location>
</feature>
<feature type="region of interest" description="Disordered" evidence="1">
    <location>
        <begin position="1"/>
        <end position="27"/>
    </location>
</feature>
<keyword evidence="4" id="KW-1185">Reference proteome</keyword>
<feature type="region of interest" description="Disordered" evidence="1">
    <location>
        <begin position="530"/>
        <end position="1033"/>
    </location>
</feature>
<dbReference type="FunFam" id="1.10.8.270:FF:000007">
    <property type="entry name" value="TBC1 domain family member 10A"/>
    <property type="match status" value="1"/>
</dbReference>
<evidence type="ECO:0000313" key="4">
    <source>
        <dbReference type="Proteomes" id="UP000327493"/>
    </source>
</evidence>
<dbReference type="InterPro" id="IPR035969">
    <property type="entry name" value="Rab-GAP_TBC_sf"/>
</dbReference>
<feature type="compositionally biased region" description="Polar residues" evidence="1">
    <location>
        <begin position="763"/>
        <end position="777"/>
    </location>
</feature>
<accession>A0A5J5DB02</accession>
<protein>
    <recommendedName>
        <fullName evidence="2">Rab-GAP TBC domain-containing protein</fullName>
    </recommendedName>
</protein>
<dbReference type="Gene3D" id="1.10.472.80">
    <property type="entry name" value="Ypt/Rab-GAP domain of gyp1p, domain 3"/>
    <property type="match status" value="1"/>
</dbReference>
<dbReference type="PANTHER" id="PTHR47219:SF4">
    <property type="entry name" value="TBC1 DOMAIN FAMILY MEMBER 10A"/>
    <property type="match status" value="1"/>
</dbReference>
<dbReference type="SMART" id="SM00164">
    <property type="entry name" value="TBC"/>
    <property type="match status" value="1"/>
</dbReference>
<dbReference type="PROSITE" id="PS50086">
    <property type="entry name" value="TBC_RABGAP"/>
    <property type="match status" value="1"/>
</dbReference>
<feature type="compositionally biased region" description="Polar residues" evidence="1">
    <location>
        <begin position="715"/>
        <end position="724"/>
    </location>
</feature>
<evidence type="ECO:0000256" key="1">
    <source>
        <dbReference type="SAM" id="MobiDB-lite"/>
    </source>
</evidence>
<feature type="compositionally biased region" description="Polar residues" evidence="1">
    <location>
        <begin position="538"/>
        <end position="548"/>
    </location>
</feature>
<dbReference type="SUPFAM" id="SSF47923">
    <property type="entry name" value="Ypt/Rab-GAP domain of gyp1p"/>
    <property type="match status" value="2"/>
</dbReference>
<feature type="compositionally biased region" description="Basic residues" evidence="1">
    <location>
        <begin position="815"/>
        <end position="826"/>
    </location>
</feature>
<dbReference type="FunFam" id="1.10.472.80:FF:000008">
    <property type="entry name" value="TBC1 domain family member 10A"/>
    <property type="match status" value="1"/>
</dbReference>
<feature type="compositionally biased region" description="Polar residues" evidence="1">
    <location>
        <begin position="1018"/>
        <end position="1033"/>
    </location>
</feature>
<sequence length="1033" mass="117307">MLSPTSPAQKNLSEEDSSGSDAGSEVGLEPETDRFGFILTNGSTAGSVGPAPELVRQRETKWINIISQWDRILLKKTSKSLDSQPALQSWVDVIERDLDRQFPFHEMFLSKDGHGQRGLFRVLKAYTQYQPEEGYCQAQGPVAAVLLMNMPAEEAFWCLVQISEQYLPGYYSPLLEGVLFDAAMLTWVLKRTCPAAHKHLQHHGVEPLMFATDWLMCLFTRHLPFNTLLRVWDLFFCYGVRVLLQVAAVLVRRVLGRAEQRKQCQGQMETLERLRGIREEVQEEDDSFIAEVCSVQLSARDLEKHTEKELEKWRRDRPSSTFDPRGRCQGYRMAWARARQNEEERERKAREKGNLSVPLARSASTLSLSPSLLHKRWRKGGKTNTREWEGNSRVVRHLSMGAKEDWRSWAELNFKKVQGVQEEEDLVLEEHKKQNEPKLTEQTEQKELLEREKIEILNMPTEHVEETVIVKEQIKQVETIITVKEEPQLKETEESKALSNQTEETNVETELIQDPAKDQTVENIIQPTEHKQGEELDSYSQSQVWEQSHNSKHLEIEVKDVNKKTEKQVEESEHTAAVGGTQTEIHKDAYADENKEVETQDSVYSSEEDMIQVDMKPEESTETENVDTVTSPGLETDSKAEEPTVKDPTVETETQQQQPEVITETDGSPQRDTFEEKYHSTESLAGTGMNEESHTQTETATNAEEVTLMAEPDGKTSSVETGTSEEPAPERPTSQVTLGDVVEEESTENVQENPEVKDVLISTKPTDSLNTDSNPQVQDKDSHLVKDQTEPNNSSLTQAPGHRSSRSSGDLCVRKSPKSRGSRLARRLSEDLFIMPEKTGKSQSTLNHPEVKHSESQSNPGAANPTQSPPDVTSEVTSSPFAEVTERTAVQQEPLPPPNPSKRFGLFCRLRGEQPKKAKGTPKIQVPKILIQDFSDGSGTGKQVEEEGEEKLSSRERRMRRRVRERREKEEERLRKKREKELGKEKEQESRKPQTRGKSFQVQREKGSSDVTQHAKPGSQTLRHSASNAESYF</sequence>
<gene>
    <name evidence="3" type="ORF">FQN60_010226</name>
</gene>
<reference evidence="3 4" key="1">
    <citation type="submission" date="2019-08" db="EMBL/GenBank/DDBJ databases">
        <title>A chromosome-level genome assembly, high-density linkage maps, and genome scans reveal the genomic architecture of hybrid incompatibilities underlying speciation via character displacement in darters (Percidae: Etheostominae).</title>
        <authorList>
            <person name="Moran R.L."/>
            <person name="Catchen J.M."/>
            <person name="Fuller R.C."/>
        </authorList>
    </citation>
    <scope>NUCLEOTIDE SEQUENCE [LARGE SCALE GENOMIC DNA]</scope>
    <source>
        <strain evidence="3">EspeVRDwgs_2016</strain>
        <tissue evidence="3">Muscle</tissue>
    </source>
</reference>
<dbReference type="PANTHER" id="PTHR47219">
    <property type="entry name" value="RAB GTPASE-ACTIVATING PROTEIN 1-LIKE"/>
    <property type="match status" value="1"/>
</dbReference>
<dbReference type="Pfam" id="PF00566">
    <property type="entry name" value="RabGAP-TBC"/>
    <property type="match status" value="1"/>
</dbReference>
<feature type="compositionally biased region" description="Basic and acidic residues" evidence="1">
    <location>
        <begin position="965"/>
        <end position="992"/>
    </location>
</feature>
<feature type="compositionally biased region" description="Basic and acidic residues" evidence="1">
    <location>
        <begin position="636"/>
        <end position="649"/>
    </location>
</feature>
<dbReference type="GO" id="GO:0005096">
    <property type="term" value="F:GTPase activator activity"/>
    <property type="evidence" value="ECO:0007669"/>
    <property type="project" value="TreeGrafter"/>
</dbReference>
<feature type="compositionally biased region" description="Basic and acidic residues" evidence="1">
    <location>
        <begin position="778"/>
        <end position="789"/>
    </location>
</feature>
<feature type="compositionally biased region" description="Basic and acidic residues" evidence="1">
    <location>
        <begin position="552"/>
        <end position="574"/>
    </location>
</feature>
<proteinExistence type="predicted"/>
<dbReference type="EMBL" id="VOFY01000010">
    <property type="protein sequence ID" value="KAA8588881.1"/>
    <property type="molecule type" value="Genomic_DNA"/>
</dbReference>
<dbReference type="GO" id="GO:0031267">
    <property type="term" value="F:small GTPase binding"/>
    <property type="evidence" value="ECO:0007669"/>
    <property type="project" value="TreeGrafter"/>
</dbReference>
<feature type="compositionally biased region" description="Polar residues" evidence="1">
    <location>
        <begin position="1"/>
        <end position="11"/>
    </location>
</feature>
<feature type="compositionally biased region" description="Low complexity" evidence="1">
    <location>
        <begin position="651"/>
        <end position="665"/>
    </location>
</feature>
<evidence type="ECO:0000313" key="3">
    <source>
        <dbReference type="EMBL" id="KAA8588881.1"/>
    </source>
</evidence>
<feature type="domain" description="Rab-GAP TBC" evidence="2">
    <location>
        <begin position="52"/>
        <end position="239"/>
    </location>
</feature>
<evidence type="ECO:0000259" key="2">
    <source>
        <dbReference type="PROSITE" id="PS50086"/>
    </source>
</evidence>
<feature type="compositionally biased region" description="Basic and acidic residues" evidence="1">
    <location>
        <begin position="584"/>
        <end position="598"/>
    </location>
</feature>
<comment type="caution">
    <text evidence="3">The sequence shown here is derived from an EMBL/GenBank/DDBJ whole genome shotgun (WGS) entry which is preliminary data.</text>
</comment>
<dbReference type="Proteomes" id="UP000327493">
    <property type="component" value="Chromosome 10"/>
</dbReference>
<dbReference type="InterPro" id="IPR050302">
    <property type="entry name" value="Rab_GAP_TBC_domain"/>
</dbReference>